<dbReference type="Gene3D" id="2.130.10.10">
    <property type="entry name" value="YVTN repeat-like/Quinoprotein amine dehydrogenase"/>
    <property type="match status" value="1"/>
</dbReference>
<dbReference type="EMBL" id="JACPNR010000004">
    <property type="protein sequence ID" value="MBI2677570.1"/>
    <property type="molecule type" value="Genomic_DNA"/>
</dbReference>
<feature type="chain" id="PRO_5037319828" description="40-residue YVTN beta-propeller repeat protein" evidence="1">
    <location>
        <begin position="21"/>
        <end position="405"/>
    </location>
</feature>
<comment type="caution">
    <text evidence="2">The sequence shown here is derived from an EMBL/GenBank/DDBJ whole genome shotgun (WGS) entry which is preliminary data.</text>
</comment>
<dbReference type="PANTHER" id="PTHR47197">
    <property type="entry name" value="PROTEIN NIRF"/>
    <property type="match status" value="1"/>
</dbReference>
<evidence type="ECO:0000256" key="1">
    <source>
        <dbReference type="SAM" id="SignalP"/>
    </source>
</evidence>
<dbReference type="Proteomes" id="UP000779809">
    <property type="component" value="Unassembled WGS sequence"/>
</dbReference>
<dbReference type="SUPFAM" id="SSF51004">
    <property type="entry name" value="C-terminal (heme d1) domain of cytochrome cd1-nitrite reductase"/>
    <property type="match status" value="1"/>
</dbReference>
<dbReference type="InterPro" id="IPR011048">
    <property type="entry name" value="Haem_d1_sf"/>
</dbReference>
<evidence type="ECO:0000313" key="2">
    <source>
        <dbReference type="EMBL" id="MBI2677570.1"/>
    </source>
</evidence>
<accession>A0A932A6G0</accession>
<dbReference type="InterPro" id="IPR051200">
    <property type="entry name" value="Host-pathogen_enzymatic-act"/>
</dbReference>
<reference evidence="2" key="1">
    <citation type="submission" date="2020-07" db="EMBL/GenBank/DDBJ databases">
        <title>Huge and variable diversity of episymbiotic CPR bacteria and DPANN archaea in groundwater ecosystems.</title>
        <authorList>
            <person name="He C.Y."/>
            <person name="Keren R."/>
            <person name="Whittaker M."/>
            <person name="Farag I.F."/>
            <person name="Doudna J."/>
            <person name="Cate J.H.D."/>
            <person name="Banfield J.F."/>
        </authorList>
    </citation>
    <scope>NUCLEOTIDE SEQUENCE</scope>
    <source>
        <strain evidence="2">NC_groundwater_580_Pr5_B-0.1um_64_19</strain>
    </source>
</reference>
<feature type="signal peptide" evidence="1">
    <location>
        <begin position="1"/>
        <end position="20"/>
    </location>
</feature>
<name>A0A932A6G0_9BACT</name>
<proteinExistence type="predicted"/>
<evidence type="ECO:0000313" key="3">
    <source>
        <dbReference type="Proteomes" id="UP000779809"/>
    </source>
</evidence>
<dbReference type="PANTHER" id="PTHR47197:SF3">
    <property type="entry name" value="DIHYDRO-HEME D1 DEHYDROGENASE"/>
    <property type="match status" value="1"/>
</dbReference>
<sequence>MRRPVWAIILIILASMFAASCGGGSNPNAPIVSNLLKRAFVSNQFSGALDIVDAATDTVNSRRVILDPGPTAMSMSPDKKTVLVFTGGSNRLDVVSTAQEVQAGALQLQDKSESFFYLSDSKTVYVAVRNASQVIKWDTGAGSTIGITVPNVRWIVRSNNSQYVLAFPDDNSDKAYFIDTTATTPVAVQIPVAFNRPVWAVFSSDDTKAYVMNCGPECGGTGSASVQTINLPALTAAGPAQPVPGATHGLLTGTTLFVAGTPPATACVGNTNQPTCGSLSKLDVSAGLGAPTSYEINNGYHDHMLLGPNNRLFIGAEFTCTVTQPNGNGCLSIFNTGSNTATIVAPCDSECGGLNDVTGMSAITGRNVVYVVEGGELHIYDTATDALQARQVDTVGRSWDVVSPD</sequence>
<evidence type="ECO:0008006" key="4">
    <source>
        <dbReference type="Google" id="ProtNLM"/>
    </source>
</evidence>
<dbReference type="SUPFAM" id="SSF50974">
    <property type="entry name" value="Nitrous oxide reductase, N-terminal domain"/>
    <property type="match status" value="1"/>
</dbReference>
<gene>
    <name evidence="2" type="ORF">HYX28_02175</name>
</gene>
<dbReference type="PROSITE" id="PS51257">
    <property type="entry name" value="PROKAR_LIPOPROTEIN"/>
    <property type="match status" value="1"/>
</dbReference>
<dbReference type="InterPro" id="IPR015943">
    <property type="entry name" value="WD40/YVTN_repeat-like_dom_sf"/>
</dbReference>
<dbReference type="InterPro" id="IPR011045">
    <property type="entry name" value="N2O_reductase_N"/>
</dbReference>
<keyword evidence="1" id="KW-0732">Signal</keyword>
<protein>
    <recommendedName>
        <fullName evidence="4">40-residue YVTN beta-propeller repeat protein</fullName>
    </recommendedName>
</protein>
<organism evidence="2 3">
    <name type="scientific">Candidatus Korobacter versatilis</name>
    <dbReference type="NCBI Taxonomy" id="658062"/>
    <lineage>
        <taxon>Bacteria</taxon>
        <taxon>Pseudomonadati</taxon>
        <taxon>Acidobacteriota</taxon>
        <taxon>Terriglobia</taxon>
        <taxon>Terriglobales</taxon>
        <taxon>Candidatus Korobacteraceae</taxon>
        <taxon>Candidatus Korobacter</taxon>
    </lineage>
</organism>
<dbReference type="AlphaFoldDB" id="A0A932A6G0"/>